<feature type="region of interest" description="Disordered" evidence="1">
    <location>
        <begin position="523"/>
        <end position="550"/>
    </location>
</feature>
<reference evidence="3" key="1">
    <citation type="submission" date="2012-06" db="EMBL/GenBank/DDBJ databases">
        <title>The genome sequence of Coniosporium apollinis CBS 100218.</title>
        <authorList>
            <consortium name="The Broad Institute Genome Sequencing Platform"/>
            <person name="Cuomo C."/>
            <person name="Gorbushina A."/>
            <person name="Noack S."/>
            <person name="Walker B."/>
            <person name="Young S.K."/>
            <person name="Zeng Q."/>
            <person name="Gargeya S."/>
            <person name="Fitzgerald M."/>
            <person name="Haas B."/>
            <person name="Abouelleil A."/>
            <person name="Alvarado L."/>
            <person name="Arachchi H.M."/>
            <person name="Berlin A.M."/>
            <person name="Chapman S.B."/>
            <person name="Goldberg J."/>
            <person name="Griggs A."/>
            <person name="Gujja S."/>
            <person name="Hansen M."/>
            <person name="Howarth C."/>
            <person name="Imamovic A."/>
            <person name="Larimer J."/>
            <person name="McCowan C."/>
            <person name="Montmayeur A."/>
            <person name="Murphy C."/>
            <person name="Neiman D."/>
            <person name="Pearson M."/>
            <person name="Priest M."/>
            <person name="Roberts A."/>
            <person name="Saif S."/>
            <person name="Shea T."/>
            <person name="Sisk P."/>
            <person name="Sykes S."/>
            <person name="Wortman J."/>
            <person name="Nusbaum C."/>
            <person name="Birren B."/>
        </authorList>
    </citation>
    <scope>NUCLEOTIDE SEQUENCE [LARGE SCALE GENOMIC DNA]</scope>
    <source>
        <strain evidence="3">CBS 100218</strain>
    </source>
</reference>
<dbReference type="InterPro" id="IPR009072">
    <property type="entry name" value="Histone-fold"/>
</dbReference>
<protein>
    <recommendedName>
        <fullName evidence="4">Myb-like domain-containing protein</fullName>
    </recommendedName>
</protein>
<evidence type="ECO:0000313" key="2">
    <source>
        <dbReference type="EMBL" id="EON64153.1"/>
    </source>
</evidence>
<organism evidence="2 3">
    <name type="scientific">Coniosporium apollinis (strain CBS 100218)</name>
    <name type="common">Rock-inhabiting black yeast</name>
    <dbReference type="NCBI Taxonomy" id="1168221"/>
    <lineage>
        <taxon>Eukaryota</taxon>
        <taxon>Fungi</taxon>
        <taxon>Dikarya</taxon>
        <taxon>Ascomycota</taxon>
        <taxon>Pezizomycotina</taxon>
        <taxon>Dothideomycetes</taxon>
        <taxon>Dothideomycetes incertae sedis</taxon>
        <taxon>Coniosporium</taxon>
    </lineage>
</organism>
<dbReference type="GO" id="GO:0046982">
    <property type="term" value="F:protein heterodimerization activity"/>
    <property type="evidence" value="ECO:0007669"/>
    <property type="project" value="InterPro"/>
</dbReference>
<accession>R7YQN3</accession>
<keyword evidence="3" id="KW-1185">Reference proteome</keyword>
<name>R7YQN3_CONA1</name>
<dbReference type="Pfam" id="PF10384">
    <property type="entry name" value="Scm3"/>
    <property type="match status" value="1"/>
</dbReference>
<feature type="compositionally biased region" description="Polar residues" evidence="1">
    <location>
        <begin position="484"/>
        <end position="502"/>
    </location>
</feature>
<dbReference type="GO" id="GO:0042393">
    <property type="term" value="F:histone binding"/>
    <property type="evidence" value="ECO:0007669"/>
    <property type="project" value="InterPro"/>
</dbReference>
<dbReference type="AlphaFoldDB" id="R7YQN3"/>
<feature type="region of interest" description="Disordered" evidence="1">
    <location>
        <begin position="427"/>
        <end position="462"/>
    </location>
</feature>
<dbReference type="STRING" id="1168221.R7YQN3"/>
<feature type="region of interest" description="Disordered" evidence="1">
    <location>
        <begin position="479"/>
        <end position="502"/>
    </location>
</feature>
<dbReference type="Gene3D" id="1.10.20.10">
    <property type="entry name" value="Histone, subunit A"/>
    <property type="match status" value="1"/>
</dbReference>
<dbReference type="EMBL" id="JH767567">
    <property type="protein sequence ID" value="EON64153.1"/>
    <property type="molecule type" value="Genomic_DNA"/>
</dbReference>
<dbReference type="PANTHER" id="PTHR15992">
    <property type="entry name" value="HOLLIDAY JUNCTION RECOGNITION PROTEIN"/>
    <property type="match status" value="1"/>
</dbReference>
<dbReference type="RefSeq" id="XP_007779470.1">
    <property type="nucleotide sequence ID" value="XM_007781280.1"/>
</dbReference>
<feature type="region of interest" description="Disordered" evidence="1">
    <location>
        <begin position="116"/>
        <end position="162"/>
    </location>
</feature>
<dbReference type="GO" id="GO:0005634">
    <property type="term" value="C:nucleus"/>
    <property type="evidence" value="ECO:0007669"/>
    <property type="project" value="InterPro"/>
</dbReference>
<gene>
    <name evidence="2" type="ORF">W97_03383</name>
</gene>
<dbReference type="OrthoDB" id="2420608at2759"/>
<dbReference type="GeneID" id="19900694"/>
<feature type="compositionally biased region" description="Basic and acidic residues" evidence="1">
    <location>
        <begin position="525"/>
        <end position="535"/>
    </location>
</feature>
<feature type="compositionally biased region" description="Basic residues" evidence="1">
    <location>
        <begin position="720"/>
        <end position="730"/>
    </location>
</feature>
<evidence type="ECO:0000313" key="3">
    <source>
        <dbReference type="Proteomes" id="UP000016924"/>
    </source>
</evidence>
<evidence type="ECO:0008006" key="4">
    <source>
        <dbReference type="Google" id="ProtNLM"/>
    </source>
</evidence>
<feature type="compositionally biased region" description="Polar residues" evidence="1">
    <location>
        <begin position="588"/>
        <end position="604"/>
    </location>
</feature>
<feature type="region of interest" description="Disordered" evidence="1">
    <location>
        <begin position="564"/>
        <end position="619"/>
    </location>
</feature>
<feature type="region of interest" description="Disordered" evidence="1">
    <location>
        <begin position="303"/>
        <end position="352"/>
    </location>
</feature>
<proteinExistence type="predicted"/>
<dbReference type="Proteomes" id="UP000016924">
    <property type="component" value="Unassembled WGS sequence"/>
</dbReference>
<evidence type="ECO:0000256" key="1">
    <source>
        <dbReference type="SAM" id="MobiDB-lite"/>
    </source>
</evidence>
<dbReference type="HOGENOM" id="CLU_351242_0_0_1"/>
<dbReference type="InterPro" id="IPR018465">
    <property type="entry name" value="Scm3/HJURP"/>
</dbReference>
<dbReference type="eggNOG" id="ENOG502SCHT">
    <property type="taxonomic scope" value="Eukaryota"/>
</dbReference>
<sequence>MNSSNHPAKRRRLTTALVSSVEYHGDDGEALERDRYANDMRLKGSFEDIFAKYSRDFSGIGDEIDLATGKIVVDNGHLASMCHDRDVGPAQAQLFLNSFADKFAGGSINAIEIDGGERHSRSTGHGHVDSIGQGHGNVRSLPGPSSDGPDGGAAEEQTDAGHHTQLVQHTALLPKPHSVPLPFANNATLQALSQSITAQIAQFLGQWQQPQAPVVDPLWAAPPLPLQPRPPTRSSQPTCDLSIPSSVSATNAEAAPAPFRDDPQATPIFPYAQQSVWASSRPRKSYNMTNRRARSVFKRHAEPADLEEASASVSVMRDPLDDSCPFEDRNSDSPSSGGQVKERKRTQVPPFSSQEIDLLLKLKTVENRRWDDIAEYFPTRKKSHLVSNYHGWIKDLGVEDFDNEETRSEHSASPNVDLHDGSHQNIVCATPRRSKPSTHRGTLIRDRLAPSEENNEDDGVDNQCVAAQDSELRSIREIPDSQDGVEQSTPVASSQSNKCSLEPTTAKSGCFVARSPTLVSVQIPSRRDQQAREATQRVVPSGDDGTSDAQFSRLHSTVDELFESTPARVGPRHGHAQNVQKASEEHSAGTQCQNSTKNNFTGASSPAPKPSKQTSKPHPAIRPYAAHQHSRTYHRSNEPDDLVLARASEYLSPAPTVAKPFPLLKALSPRRNANGAASVEASQPSSSPRAVSASKLTPRASRRGLYRVRSTATAHPASTPRRHHSGRRPHVSTPKTAPTIKAIPATPVASGLLRKRLAERMDDLEDLPPSAKKARPAKLLRTPKKLIDLVWDANSEDELGL</sequence>
<feature type="region of interest" description="Disordered" evidence="1">
    <location>
        <begin position="674"/>
        <end position="739"/>
    </location>
</feature>
<feature type="compositionally biased region" description="Polar residues" evidence="1">
    <location>
        <begin position="680"/>
        <end position="689"/>
    </location>
</feature>
<dbReference type="PANTHER" id="PTHR15992:SF5">
    <property type="entry name" value="HOLLIDAY JUNCTION RECOGNITION PROTEIN"/>
    <property type="match status" value="1"/>
</dbReference>